<dbReference type="SMART" id="SM00177">
    <property type="entry name" value="ARF"/>
    <property type="match status" value="1"/>
</dbReference>
<keyword evidence="10" id="KW-0460">Magnesium</keyword>
<keyword evidence="8" id="KW-0539">Nucleus</keyword>
<dbReference type="InParanoid" id="A0A212F5C3"/>
<dbReference type="eggNOG" id="KOG1721">
    <property type="taxonomic scope" value="Eukaryota"/>
</dbReference>
<feature type="domain" description="C2H2-type" evidence="13">
    <location>
        <begin position="394"/>
        <end position="421"/>
    </location>
</feature>
<evidence type="ECO:0000256" key="3">
    <source>
        <dbReference type="ARBA" id="ARBA00022737"/>
    </source>
</evidence>
<feature type="domain" description="C2H2-type" evidence="13">
    <location>
        <begin position="422"/>
        <end position="449"/>
    </location>
</feature>
<dbReference type="PROSITE" id="PS50157">
    <property type="entry name" value="ZINC_FINGER_C2H2_2"/>
    <property type="match status" value="7"/>
</dbReference>
<feature type="binding site" evidence="12">
    <location>
        <position position="180"/>
    </location>
    <ligand>
        <name>Zn(2+)</name>
        <dbReference type="ChEBI" id="CHEBI:29105"/>
    </ligand>
</feature>
<dbReference type="PANTHER" id="PTHR24394">
    <property type="entry name" value="ZINC FINGER PROTEIN"/>
    <property type="match status" value="1"/>
</dbReference>
<feature type="binding site" evidence="9">
    <location>
        <begin position="14"/>
        <end position="21"/>
    </location>
    <ligand>
        <name>GTP</name>
        <dbReference type="ChEBI" id="CHEBI:37565"/>
    </ligand>
</feature>
<dbReference type="SUPFAM" id="SSF52540">
    <property type="entry name" value="P-loop containing nucleoside triphosphate hydrolases"/>
    <property type="match status" value="1"/>
</dbReference>
<dbReference type="InterPro" id="IPR013087">
    <property type="entry name" value="Znf_C2H2_type"/>
</dbReference>
<feature type="domain" description="C2H2-type" evidence="13">
    <location>
        <begin position="366"/>
        <end position="393"/>
    </location>
</feature>
<evidence type="ECO:0000256" key="5">
    <source>
        <dbReference type="ARBA" id="ARBA00022771"/>
    </source>
</evidence>
<evidence type="ECO:0000256" key="12">
    <source>
        <dbReference type="PROSITE-ProRule" id="PRU01263"/>
    </source>
</evidence>
<dbReference type="Pfam" id="PF00025">
    <property type="entry name" value="Arf"/>
    <property type="match status" value="1"/>
</dbReference>
<name>A0A212F5C3_DANPL</name>
<feature type="domain" description="C2H2-type" evidence="13">
    <location>
        <begin position="450"/>
        <end position="477"/>
    </location>
</feature>
<accession>A0A212F5C3</accession>
<feature type="binding site" evidence="10">
    <location>
        <position position="21"/>
    </location>
    <ligand>
        <name>Mg(2+)</name>
        <dbReference type="ChEBI" id="CHEBI:18420"/>
    </ligand>
</feature>
<feature type="domain" description="C2H2-type" evidence="13">
    <location>
        <begin position="338"/>
        <end position="366"/>
    </location>
</feature>
<dbReference type="EMBL" id="AGBW02010203">
    <property type="protein sequence ID" value="OWR48941.1"/>
    <property type="molecule type" value="Genomic_DNA"/>
</dbReference>
<evidence type="ECO:0000256" key="9">
    <source>
        <dbReference type="PIRSR" id="PIRSR606689-1"/>
    </source>
</evidence>
<organism evidence="15 16">
    <name type="scientific">Danaus plexippus plexippus</name>
    <dbReference type="NCBI Taxonomy" id="278856"/>
    <lineage>
        <taxon>Eukaryota</taxon>
        <taxon>Metazoa</taxon>
        <taxon>Ecdysozoa</taxon>
        <taxon>Arthropoda</taxon>
        <taxon>Hexapoda</taxon>
        <taxon>Insecta</taxon>
        <taxon>Pterygota</taxon>
        <taxon>Neoptera</taxon>
        <taxon>Endopterygota</taxon>
        <taxon>Lepidoptera</taxon>
        <taxon>Glossata</taxon>
        <taxon>Ditrysia</taxon>
        <taxon>Papilionoidea</taxon>
        <taxon>Nymphalidae</taxon>
        <taxon>Danainae</taxon>
        <taxon>Danaini</taxon>
        <taxon>Danaina</taxon>
        <taxon>Danaus</taxon>
        <taxon>Danaus</taxon>
    </lineage>
</organism>
<dbReference type="GO" id="GO:0008270">
    <property type="term" value="F:zinc ion binding"/>
    <property type="evidence" value="ECO:0007669"/>
    <property type="project" value="UniProtKB-UniRule"/>
</dbReference>
<feature type="binding site" evidence="9">
    <location>
        <position position="69"/>
    </location>
    <ligand>
        <name>GTP</name>
        <dbReference type="ChEBI" id="CHEBI:37565"/>
    </ligand>
</feature>
<dbReference type="GO" id="GO:0005525">
    <property type="term" value="F:GTP binding"/>
    <property type="evidence" value="ECO:0007669"/>
    <property type="project" value="UniProtKB-KW"/>
</dbReference>
<comment type="caution">
    <text evidence="15">The sequence shown here is derived from an EMBL/GenBank/DDBJ whole genome shotgun (WGS) entry which is preliminary data.</text>
</comment>
<keyword evidence="2 10" id="KW-0479">Metal-binding</keyword>
<keyword evidence="7 9" id="KW-0342">GTP-binding</keyword>
<feature type="binding site" evidence="12">
    <location>
        <position position="225"/>
    </location>
    <ligand>
        <name>Zn(2+)</name>
        <dbReference type="ChEBI" id="CHEBI:29105"/>
    </ligand>
</feature>
<dbReference type="InterPro" id="IPR036236">
    <property type="entry name" value="Znf_C2H2_sf"/>
</dbReference>
<keyword evidence="5 11" id="KW-0863">Zinc-finger</keyword>
<evidence type="ECO:0000256" key="4">
    <source>
        <dbReference type="ARBA" id="ARBA00022741"/>
    </source>
</evidence>
<feature type="binding site" evidence="12">
    <location>
        <position position="222"/>
    </location>
    <ligand>
        <name>Zn(2+)</name>
        <dbReference type="ChEBI" id="CHEBI:29105"/>
    </ligand>
</feature>
<dbReference type="SUPFAM" id="SSF57716">
    <property type="entry name" value="Glucocorticoid receptor-like (DNA-binding domain)"/>
    <property type="match status" value="1"/>
</dbReference>
<evidence type="ECO:0000313" key="16">
    <source>
        <dbReference type="Proteomes" id="UP000007151"/>
    </source>
</evidence>
<dbReference type="InterPro" id="IPR012934">
    <property type="entry name" value="Znf_AD"/>
</dbReference>
<evidence type="ECO:0000256" key="6">
    <source>
        <dbReference type="ARBA" id="ARBA00022833"/>
    </source>
</evidence>
<dbReference type="Gene3D" id="3.30.160.60">
    <property type="entry name" value="Classic Zinc Finger"/>
    <property type="match status" value="7"/>
</dbReference>
<dbReference type="PROSITE" id="PS51915">
    <property type="entry name" value="ZAD"/>
    <property type="match status" value="1"/>
</dbReference>
<dbReference type="InterPro" id="IPR027417">
    <property type="entry name" value="P-loop_NTPase"/>
</dbReference>
<sequence length="574" mass="65649">MDDPENSISVLCLGPKGSGKTTLLKKLQNAEGIDYTYSPVPTIGTNIYDVQYINKHGKKQVLSIREVGGEMAPLWSNYYEGVEKVIFVVDTSNLCQISSAAVMLYTLLAEPKLKKAKFILVLSKMDAAYRQMRNEALLMLQYTRLCNELPNAPVLLEASPLTDEGLDILKTYLTASKRLCRCCMKEVASWEKENFSAGVVEMFCFCTNIKAIDDEKLPKQFCYDCVIKIESCYTFIKEAQNVNITLKNMASRSETRIIINPDKVQNSEHQEHNKLKLTLPDYKLSIGVSNYEQTMPEVDKNISAQVENNQIDSVPKDIPNDLVRLKTEDKIPNDSKKSVCPVCRKEFMSKKWFSKHMEKEHSGHKYTCLHCPKSFSKPFQLAYHSTTHSEERNFPCLTCGKSFKRRKQLTIHTRSHSDVRPFACDKCSRRFKDKSVLKSHMKVHDNVKQYLCSYCGWSFAQASNLKVHLRTHTGAKPHACSQCGFRSSAASSLRRHQRRHQGARLYVCEQCRKGFFDASGLARHSRTHSGELPYQCPGCTRSFPDSWKRKTHLMRAHRLPLQDIPRMRSDGRPL</sequence>
<protein>
    <submittedName>
        <fullName evidence="15">Zinc finger protein 585A</fullName>
    </submittedName>
</protein>
<dbReference type="Gene3D" id="3.40.50.300">
    <property type="entry name" value="P-loop containing nucleotide triphosphate hydrolases"/>
    <property type="match status" value="1"/>
</dbReference>
<comment type="subcellular location">
    <subcellularLocation>
        <location evidence="1">Nucleus</location>
    </subcellularLocation>
</comment>
<evidence type="ECO:0000259" key="13">
    <source>
        <dbReference type="PROSITE" id="PS50157"/>
    </source>
</evidence>
<dbReference type="PANTHER" id="PTHR24394:SF29">
    <property type="entry name" value="MYONEURIN"/>
    <property type="match status" value="1"/>
</dbReference>
<evidence type="ECO:0000259" key="14">
    <source>
        <dbReference type="PROSITE" id="PS51915"/>
    </source>
</evidence>
<dbReference type="GO" id="GO:0000981">
    <property type="term" value="F:DNA-binding transcription factor activity, RNA polymerase II-specific"/>
    <property type="evidence" value="ECO:0007669"/>
    <property type="project" value="TreeGrafter"/>
</dbReference>
<dbReference type="FunFam" id="3.30.160.60:FF:000624">
    <property type="entry name" value="zinc finger protein 697"/>
    <property type="match status" value="1"/>
</dbReference>
<feature type="domain" description="C2H2-type" evidence="13">
    <location>
        <begin position="506"/>
        <end position="533"/>
    </location>
</feature>
<evidence type="ECO:0000256" key="1">
    <source>
        <dbReference type="ARBA" id="ARBA00004123"/>
    </source>
</evidence>
<evidence type="ECO:0000256" key="8">
    <source>
        <dbReference type="ARBA" id="ARBA00023242"/>
    </source>
</evidence>
<feature type="domain" description="C2H2-type" evidence="13">
    <location>
        <begin position="478"/>
        <end position="505"/>
    </location>
</feature>
<dbReference type="Pfam" id="PF00096">
    <property type="entry name" value="zf-C2H2"/>
    <property type="match status" value="7"/>
</dbReference>
<evidence type="ECO:0000256" key="10">
    <source>
        <dbReference type="PIRSR" id="PIRSR606689-2"/>
    </source>
</evidence>
<evidence type="ECO:0000256" key="2">
    <source>
        <dbReference type="ARBA" id="ARBA00022723"/>
    </source>
</evidence>
<dbReference type="FunFam" id="3.30.160.60:FF:000417">
    <property type="entry name" value="Zinc finger protein"/>
    <property type="match status" value="1"/>
</dbReference>
<dbReference type="KEGG" id="dpl:KGM_215306"/>
<proteinExistence type="predicted"/>
<dbReference type="GO" id="GO:0005634">
    <property type="term" value="C:nucleus"/>
    <property type="evidence" value="ECO:0007669"/>
    <property type="project" value="UniProtKB-SubCell"/>
</dbReference>
<dbReference type="InterPro" id="IPR006689">
    <property type="entry name" value="Small_GTPase_ARF/SAR"/>
</dbReference>
<dbReference type="FunFam" id="3.30.160.60:FF:000446">
    <property type="entry name" value="Zinc finger protein"/>
    <property type="match status" value="2"/>
</dbReference>
<dbReference type="PROSITE" id="PS51417">
    <property type="entry name" value="ARF"/>
    <property type="match status" value="1"/>
</dbReference>
<keyword evidence="3" id="KW-0677">Repeat</keyword>
<feature type="domain" description="ZAD" evidence="14">
    <location>
        <begin position="178"/>
        <end position="249"/>
    </location>
</feature>
<dbReference type="GO" id="GO:0003924">
    <property type="term" value="F:GTPase activity"/>
    <property type="evidence" value="ECO:0007669"/>
    <property type="project" value="InterPro"/>
</dbReference>
<dbReference type="AlphaFoldDB" id="A0A212F5C3"/>
<gene>
    <name evidence="15" type="ORF">KGM_215306</name>
</gene>
<keyword evidence="4 9" id="KW-0547">Nucleotide-binding</keyword>
<evidence type="ECO:0000256" key="7">
    <source>
        <dbReference type="ARBA" id="ARBA00023134"/>
    </source>
</evidence>
<dbReference type="PROSITE" id="PS00028">
    <property type="entry name" value="ZINC_FINGER_C2H2_1"/>
    <property type="match status" value="7"/>
</dbReference>
<feature type="binding site" evidence="12">
    <location>
        <position position="183"/>
    </location>
    <ligand>
        <name>Zn(2+)</name>
        <dbReference type="ChEBI" id="CHEBI:29105"/>
    </ligand>
</feature>
<dbReference type="SMART" id="SM00355">
    <property type="entry name" value="ZnF_C2H2"/>
    <property type="match status" value="8"/>
</dbReference>
<dbReference type="SMART" id="SM00868">
    <property type="entry name" value="zf-AD"/>
    <property type="match status" value="1"/>
</dbReference>
<dbReference type="Proteomes" id="UP000007151">
    <property type="component" value="Unassembled WGS sequence"/>
</dbReference>
<reference evidence="15 16" key="1">
    <citation type="journal article" date="2011" name="Cell">
        <title>The monarch butterfly genome yields insights into long-distance migration.</title>
        <authorList>
            <person name="Zhan S."/>
            <person name="Merlin C."/>
            <person name="Boore J.L."/>
            <person name="Reppert S.M."/>
        </authorList>
    </citation>
    <scope>NUCLEOTIDE SEQUENCE [LARGE SCALE GENOMIC DNA]</scope>
    <source>
        <strain evidence="15">F-2</strain>
    </source>
</reference>
<keyword evidence="6 12" id="KW-0862">Zinc</keyword>
<keyword evidence="16" id="KW-1185">Reference proteome</keyword>
<feature type="binding site" evidence="10">
    <location>
        <position position="42"/>
    </location>
    <ligand>
        <name>Mg(2+)</name>
        <dbReference type="ChEBI" id="CHEBI:18420"/>
    </ligand>
</feature>
<evidence type="ECO:0000256" key="11">
    <source>
        <dbReference type="PROSITE-ProRule" id="PRU00042"/>
    </source>
</evidence>
<dbReference type="FunFam" id="3.30.160.60:FF:000870">
    <property type="entry name" value="zinc finger protein 197 isoform X1"/>
    <property type="match status" value="1"/>
</dbReference>
<evidence type="ECO:0000313" key="15">
    <source>
        <dbReference type="EMBL" id="OWR48941.1"/>
    </source>
</evidence>
<dbReference type="SUPFAM" id="SSF57667">
    <property type="entry name" value="beta-beta-alpha zinc fingers"/>
    <property type="match status" value="4"/>
</dbReference>